<accession>A0A2I2K921</accession>
<keyword evidence="4" id="KW-0378">Hydrolase</keyword>
<dbReference type="GO" id="GO:0009117">
    <property type="term" value="P:nucleotide metabolic process"/>
    <property type="evidence" value="ECO:0007669"/>
    <property type="project" value="UniProtKB-KW"/>
</dbReference>
<dbReference type="Gene3D" id="3.90.950.10">
    <property type="match status" value="1"/>
</dbReference>
<proteinExistence type="inferred from homology"/>
<keyword evidence="3" id="KW-0963">Cytoplasm</keyword>
<reference evidence="6" key="1">
    <citation type="submission" date="2017-02" db="EMBL/GenBank/DDBJ databases">
        <authorList>
            <person name="Peterson S.W."/>
        </authorList>
    </citation>
    <scope>NUCLEOTIDE SEQUENCE</scope>
</reference>
<organism evidence="6">
    <name type="scientific">feces metagenome</name>
    <dbReference type="NCBI Taxonomy" id="1861841"/>
    <lineage>
        <taxon>unclassified sequences</taxon>
        <taxon>metagenomes</taxon>
        <taxon>organismal metagenomes</taxon>
    </lineage>
</organism>
<dbReference type="GO" id="GO:0047429">
    <property type="term" value="F:nucleoside triphosphate diphosphatase activity"/>
    <property type="evidence" value="ECO:0007669"/>
    <property type="project" value="InterPro"/>
</dbReference>
<dbReference type="NCBIfam" id="TIGR00172">
    <property type="entry name" value="maf"/>
    <property type="match status" value="1"/>
</dbReference>
<dbReference type="FunFam" id="3.90.950.10:FF:000005">
    <property type="entry name" value="7-methyl-GTP pyrophosphatase"/>
    <property type="match status" value="1"/>
</dbReference>
<dbReference type="EMBL" id="LT796702">
    <property type="protein sequence ID" value="SJX74175.1"/>
    <property type="molecule type" value="Genomic_DNA"/>
</dbReference>
<evidence type="ECO:0000256" key="5">
    <source>
        <dbReference type="ARBA" id="ARBA00023080"/>
    </source>
</evidence>
<dbReference type="CDD" id="cd00555">
    <property type="entry name" value="Maf"/>
    <property type="match status" value="1"/>
</dbReference>
<reference evidence="6" key="2">
    <citation type="submission" date="2017-12" db="EMBL/GenBank/DDBJ databases">
        <title>Two new gene clusters involved in the degradation of lignocelluloses from the fecal microbiota of Tunisian dromedary.</title>
        <authorList>
            <person name="Rihab A."/>
            <person name="Elisabeth L."/>
            <person name="Gabrielle P.-V."/>
            <person name="Sahar T."/>
            <person name="Monia M."/>
            <person name="Fatma E."/>
            <person name="Samir B."/>
        </authorList>
    </citation>
    <scope>NUCLEOTIDE SEQUENCE</scope>
</reference>
<dbReference type="HAMAP" id="MF_00528">
    <property type="entry name" value="Maf"/>
    <property type="match status" value="1"/>
</dbReference>
<dbReference type="SUPFAM" id="SSF52972">
    <property type="entry name" value="ITPase-like"/>
    <property type="match status" value="1"/>
</dbReference>
<dbReference type="Pfam" id="PF02545">
    <property type="entry name" value="Maf"/>
    <property type="match status" value="1"/>
</dbReference>
<evidence type="ECO:0000256" key="4">
    <source>
        <dbReference type="ARBA" id="ARBA00022801"/>
    </source>
</evidence>
<evidence type="ECO:0000256" key="1">
    <source>
        <dbReference type="ARBA" id="ARBA00001968"/>
    </source>
</evidence>
<comment type="cofactor">
    <cofactor evidence="1">
        <name>a divalent metal cation</name>
        <dbReference type="ChEBI" id="CHEBI:60240"/>
    </cofactor>
</comment>
<evidence type="ECO:0000256" key="2">
    <source>
        <dbReference type="ARBA" id="ARBA00004496"/>
    </source>
</evidence>
<evidence type="ECO:0000256" key="3">
    <source>
        <dbReference type="ARBA" id="ARBA00022490"/>
    </source>
</evidence>
<protein>
    <submittedName>
        <fullName evidence="6">Septum formation protein Maf</fullName>
    </submittedName>
</protein>
<dbReference type="GO" id="GO:0005737">
    <property type="term" value="C:cytoplasm"/>
    <property type="evidence" value="ECO:0007669"/>
    <property type="project" value="UniProtKB-SubCell"/>
</dbReference>
<name>A0A2I2K921_9ZZZZ</name>
<dbReference type="PANTHER" id="PTHR43213:SF5">
    <property type="entry name" value="BIFUNCTIONAL DTTP_UTP PYROPHOSPHATASE_METHYLTRANSFERASE PROTEIN-RELATED"/>
    <property type="match status" value="1"/>
</dbReference>
<dbReference type="AlphaFoldDB" id="A0A2I2K921"/>
<dbReference type="InterPro" id="IPR003697">
    <property type="entry name" value="Maf-like"/>
</dbReference>
<sequence length="194" mass="21944">MTEIPYRIVLASASPRRKELLAGLGIEFSIRVLENIDESSPSHLQGEDIPLYISNKKADAYIMGLATDELLITADTIVYIDGEVLGKPSTPQDAEDMLRKLSGKWHQVITGVVLCTKERRHGFAVTTQVKFAELTEEEIEYYVKKYSPLDKAGAYGIQEWIGYIGVERIEGSYFNVVGLPVQRLYQELKRFIQE</sequence>
<comment type="subcellular location">
    <subcellularLocation>
        <location evidence="2">Cytoplasm</location>
    </subcellularLocation>
</comment>
<dbReference type="PANTHER" id="PTHR43213">
    <property type="entry name" value="BIFUNCTIONAL DTTP/UTP PYROPHOSPHATASE/METHYLTRANSFERASE PROTEIN-RELATED"/>
    <property type="match status" value="1"/>
</dbReference>
<dbReference type="PIRSF" id="PIRSF006305">
    <property type="entry name" value="Maf"/>
    <property type="match status" value="1"/>
</dbReference>
<evidence type="ECO:0000313" key="6">
    <source>
        <dbReference type="EMBL" id="SJX74175.1"/>
    </source>
</evidence>
<dbReference type="InterPro" id="IPR029001">
    <property type="entry name" value="ITPase-like_fam"/>
</dbReference>
<keyword evidence="5" id="KW-0546">Nucleotide metabolism</keyword>